<organism evidence="2 3">
    <name type="scientific">Halalkalibacter wakoensis JCM 9140</name>
    <dbReference type="NCBI Taxonomy" id="1236970"/>
    <lineage>
        <taxon>Bacteria</taxon>
        <taxon>Bacillati</taxon>
        <taxon>Bacillota</taxon>
        <taxon>Bacilli</taxon>
        <taxon>Bacillales</taxon>
        <taxon>Bacillaceae</taxon>
        <taxon>Halalkalibacter</taxon>
    </lineage>
</organism>
<dbReference type="GO" id="GO:0016740">
    <property type="term" value="F:transferase activity"/>
    <property type="evidence" value="ECO:0007669"/>
    <property type="project" value="UniProtKB-KW"/>
</dbReference>
<name>W4Q3G4_9BACI</name>
<sequence>MKQTESLFISIIMPVYNRQDTVEDAVQSILKQTYSNFELIIIDDCSIDHTLQVVQEIEDQRIRCLTHKQNLGAAAARNTGIKEAKAEWIAFQDSDDNWAPDKLEKQVKAAMNSQSSSLIYTSFIRHKDGIEEYIPGEDGRQKQGYIHKELLLGNFISTQTVLVHRNCLESEGFFAEDMPRFQDWELWLRLSTKYPFIWIDEPLVDVFYTEGSISSNQGKIVIAYEKIWEKHKQLFMDAGLEYVSSFLFSYGHNLCLAGKVKKGRTIFKQAIKKYKKSSKLLFAYMCTFLGNNFYKMVYSYYKR</sequence>
<dbReference type="EMBL" id="BAUT01000021">
    <property type="protein sequence ID" value="GAE26268.1"/>
    <property type="molecule type" value="Genomic_DNA"/>
</dbReference>
<proteinExistence type="predicted"/>
<feature type="domain" description="Glycosyltransferase 2-like" evidence="1">
    <location>
        <begin position="10"/>
        <end position="138"/>
    </location>
</feature>
<evidence type="ECO:0000313" key="3">
    <source>
        <dbReference type="Proteomes" id="UP000018890"/>
    </source>
</evidence>
<dbReference type="STRING" id="1236970.JCM9140_2317"/>
<keyword evidence="2" id="KW-0808">Transferase</keyword>
<dbReference type="InterPro" id="IPR029044">
    <property type="entry name" value="Nucleotide-diphossugar_trans"/>
</dbReference>
<gene>
    <name evidence="2" type="ORF">JCM9140_2317</name>
</gene>
<dbReference type="Proteomes" id="UP000018890">
    <property type="component" value="Unassembled WGS sequence"/>
</dbReference>
<dbReference type="AlphaFoldDB" id="W4Q3G4"/>
<dbReference type="RefSeq" id="WP_034745659.1">
    <property type="nucleotide sequence ID" value="NZ_BAUT01000021.1"/>
</dbReference>
<dbReference type="InterPro" id="IPR001173">
    <property type="entry name" value="Glyco_trans_2-like"/>
</dbReference>
<evidence type="ECO:0000313" key="2">
    <source>
        <dbReference type="EMBL" id="GAE26268.1"/>
    </source>
</evidence>
<reference evidence="2" key="1">
    <citation type="journal article" date="2014" name="Genome Announc.">
        <title>Draft Genome Sequences of Three Alkaliphilic Bacillus Strains, Bacillus wakoensis JCM 9140T, Bacillus akibai JCM 9157T, and Bacillus hemicellulosilyticus JCM 9152T.</title>
        <authorList>
            <person name="Yuki M."/>
            <person name="Oshima K."/>
            <person name="Suda W."/>
            <person name="Oshida Y."/>
            <person name="Kitamura K."/>
            <person name="Iida T."/>
            <person name="Hattori M."/>
            <person name="Ohkuma M."/>
        </authorList>
    </citation>
    <scope>NUCLEOTIDE SEQUENCE [LARGE SCALE GENOMIC DNA]</scope>
    <source>
        <strain evidence="2">JCM 9140</strain>
    </source>
</reference>
<keyword evidence="3" id="KW-1185">Reference proteome</keyword>
<dbReference type="Pfam" id="PF00535">
    <property type="entry name" value="Glycos_transf_2"/>
    <property type="match status" value="1"/>
</dbReference>
<comment type="caution">
    <text evidence="2">The sequence shown here is derived from an EMBL/GenBank/DDBJ whole genome shotgun (WGS) entry which is preliminary data.</text>
</comment>
<dbReference type="Gene3D" id="3.90.550.10">
    <property type="entry name" value="Spore Coat Polysaccharide Biosynthesis Protein SpsA, Chain A"/>
    <property type="match status" value="1"/>
</dbReference>
<accession>W4Q3G4</accession>
<dbReference type="InterPro" id="IPR050834">
    <property type="entry name" value="Glycosyltransf_2"/>
</dbReference>
<dbReference type="OrthoDB" id="9785185at2"/>
<dbReference type="PANTHER" id="PTHR43685:SF2">
    <property type="entry name" value="GLYCOSYLTRANSFERASE 2-LIKE DOMAIN-CONTAINING PROTEIN"/>
    <property type="match status" value="1"/>
</dbReference>
<evidence type="ECO:0000259" key="1">
    <source>
        <dbReference type="Pfam" id="PF00535"/>
    </source>
</evidence>
<dbReference type="PANTHER" id="PTHR43685">
    <property type="entry name" value="GLYCOSYLTRANSFERASE"/>
    <property type="match status" value="1"/>
</dbReference>
<protein>
    <submittedName>
        <fullName evidence="2">N-acetylgalactosaminyl-diphosphoundecaprenol glucuronosyltransferase</fullName>
    </submittedName>
</protein>
<dbReference type="SUPFAM" id="SSF53448">
    <property type="entry name" value="Nucleotide-diphospho-sugar transferases"/>
    <property type="match status" value="1"/>
</dbReference>